<dbReference type="Pfam" id="PF04055">
    <property type="entry name" value="Radical_SAM"/>
    <property type="match status" value="1"/>
</dbReference>
<keyword evidence="10 14" id="KW-0479">Metal-binding</keyword>
<keyword evidence="17" id="KW-1185">Reference proteome</keyword>
<feature type="binding site" evidence="14">
    <location>
        <position position="111"/>
    </location>
    <ligand>
        <name>[4Fe-4S] cluster</name>
        <dbReference type="ChEBI" id="CHEBI:49883"/>
        <note>4Fe-4S-S-AdoMet</note>
    </ligand>
</feature>
<evidence type="ECO:0000256" key="2">
    <source>
        <dbReference type="ARBA" id="ARBA00007544"/>
    </source>
</evidence>
<comment type="catalytic activity">
    <reaction evidence="14">
        <text>adenosine(2503) in 23S rRNA + 2 reduced [2Fe-2S]-[ferredoxin] + 2 S-adenosyl-L-methionine = 2-methyladenosine(2503) in 23S rRNA + 5'-deoxyadenosine + L-methionine + 2 oxidized [2Fe-2S]-[ferredoxin] + S-adenosyl-L-homocysteine</text>
        <dbReference type="Rhea" id="RHEA:42916"/>
        <dbReference type="Rhea" id="RHEA-COMP:10000"/>
        <dbReference type="Rhea" id="RHEA-COMP:10001"/>
        <dbReference type="Rhea" id="RHEA-COMP:10152"/>
        <dbReference type="Rhea" id="RHEA-COMP:10282"/>
        <dbReference type="ChEBI" id="CHEBI:17319"/>
        <dbReference type="ChEBI" id="CHEBI:33737"/>
        <dbReference type="ChEBI" id="CHEBI:33738"/>
        <dbReference type="ChEBI" id="CHEBI:57844"/>
        <dbReference type="ChEBI" id="CHEBI:57856"/>
        <dbReference type="ChEBI" id="CHEBI:59789"/>
        <dbReference type="ChEBI" id="CHEBI:74411"/>
        <dbReference type="ChEBI" id="CHEBI:74497"/>
        <dbReference type="EC" id="2.1.1.192"/>
    </reaction>
</comment>
<evidence type="ECO:0000256" key="13">
    <source>
        <dbReference type="ARBA" id="ARBA00023157"/>
    </source>
</evidence>
<dbReference type="OrthoDB" id="9793973at2"/>
<dbReference type="GO" id="GO:0070475">
    <property type="term" value="P:rRNA base methylation"/>
    <property type="evidence" value="ECO:0007669"/>
    <property type="project" value="UniProtKB-UniRule"/>
</dbReference>
<comment type="catalytic activity">
    <reaction evidence="14">
        <text>adenosine(37) in tRNA + 2 reduced [2Fe-2S]-[ferredoxin] + 2 S-adenosyl-L-methionine = 2-methyladenosine(37) in tRNA + 5'-deoxyadenosine + L-methionine + 2 oxidized [2Fe-2S]-[ferredoxin] + S-adenosyl-L-homocysteine</text>
        <dbReference type="Rhea" id="RHEA:43332"/>
        <dbReference type="Rhea" id="RHEA-COMP:10000"/>
        <dbReference type="Rhea" id="RHEA-COMP:10001"/>
        <dbReference type="Rhea" id="RHEA-COMP:10162"/>
        <dbReference type="Rhea" id="RHEA-COMP:10485"/>
        <dbReference type="ChEBI" id="CHEBI:17319"/>
        <dbReference type="ChEBI" id="CHEBI:33737"/>
        <dbReference type="ChEBI" id="CHEBI:33738"/>
        <dbReference type="ChEBI" id="CHEBI:57844"/>
        <dbReference type="ChEBI" id="CHEBI:57856"/>
        <dbReference type="ChEBI" id="CHEBI:59789"/>
        <dbReference type="ChEBI" id="CHEBI:74411"/>
        <dbReference type="ChEBI" id="CHEBI:74497"/>
        <dbReference type="EC" id="2.1.1.192"/>
    </reaction>
</comment>
<keyword evidence="13 14" id="KW-1015">Disulfide bond</keyword>
<dbReference type="SFLD" id="SFLDF00275">
    <property type="entry name" value="adenosine_C2_methyltransferase"/>
    <property type="match status" value="1"/>
</dbReference>
<dbReference type="GO" id="GO:0005737">
    <property type="term" value="C:cytoplasm"/>
    <property type="evidence" value="ECO:0007669"/>
    <property type="project" value="UniProtKB-SubCell"/>
</dbReference>
<dbReference type="InterPro" id="IPR048641">
    <property type="entry name" value="RlmN_N"/>
</dbReference>
<feature type="active site" description="Proton acceptor" evidence="14">
    <location>
        <position position="90"/>
    </location>
</feature>
<dbReference type="CDD" id="cd01335">
    <property type="entry name" value="Radical_SAM"/>
    <property type="match status" value="1"/>
</dbReference>
<dbReference type="Pfam" id="PF21016">
    <property type="entry name" value="RlmN_N"/>
    <property type="match status" value="1"/>
</dbReference>
<feature type="binding site" evidence="14">
    <location>
        <begin position="212"/>
        <end position="214"/>
    </location>
    <ligand>
        <name>S-adenosyl-L-methionine</name>
        <dbReference type="ChEBI" id="CHEBI:59789"/>
    </ligand>
</feature>
<dbReference type="InterPro" id="IPR058240">
    <property type="entry name" value="rSAM_sf"/>
</dbReference>
<evidence type="ECO:0000256" key="4">
    <source>
        <dbReference type="ARBA" id="ARBA00022490"/>
    </source>
</evidence>
<feature type="binding site" evidence="14">
    <location>
        <position position="118"/>
    </location>
    <ligand>
        <name>[4Fe-4S] cluster</name>
        <dbReference type="ChEBI" id="CHEBI:49883"/>
        <note>4Fe-4S-S-AdoMet</note>
    </ligand>
</feature>
<feature type="binding site" evidence="14">
    <location>
        <position position="288"/>
    </location>
    <ligand>
        <name>S-adenosyl-L-methionine</name>
        <dbReference type="ChEBI" id="CHEBI:59789"/>
    </ligand>
</feature>
<dbReference type="HAMAP" id="MF_01849">
    <property type="entry name" value="RNA_methyltr_RlmN"/>
    <property type="match status" value="1"/>
</dbReference>
<dbReference type="eggNOG" id="COG0820">
    <property type="taxonomic scope" value="Bacteria"/>
</dbReference>
<comment type="cofactor">
    <cofactor evidence="14">
        <name>[4Fe-4S] cluster</name>
        <dbReference type="ChEBI" id="CHEBI:49883"/>
    </cofactor>
    <text evidence="14">Binds 1 [4Fe-4S] cluster. The cluster is coordinated with 3 cysteines and an exchangeable S-adenosyl-L-methionine.</text>
</comment>
<feature type="active site" description="S-methylcysteine intermediate" evidence="14">
    <location>
        <position position="331"/>
    </location>
</feature>
<dbReference type="EMBL" id="AGRW01000051">
    <property type="protein sequence ID" value="EIC01202.1"/>
    <property type="molecule type" value="Genomic_DNA"/>
</dbReference>
<dbReference type="SFLD" id="SFLDS00029">
    <property type="entry name" value="Radical_SAM"/>
    <property type="match status" value="1"/>
</dbReference>
<dbReference type="InterPro" id="IPR040072">
    <property type="entry name" value="Methyltransferase_A"/>
</dbReference>
<comment type="miscellaneous">
    <text evidence="14">Reaction proceeds by a ping-pong mechanism involving intermediate methylation of a conserved cysteine residue.</text>
</comment>
<evidence type="ECO:0000256" key="9">
    <source>
        <dbReference type="ARBA" id="ARBA00022694"/>
    </source>
</evidence>
<dbReference type="SFLD" id="SFLDG01062">
    <property type="entry name" value="methyltransferase_(Class_A)"/>
    <property type="match status" value="1"/>
</dbReference>
<keyword evidence="8 14" id="KW-0949">S-adenosyl-L-methionine</keyword>
<evidence type="ECO:0000313" key="16">
    <source>
        <dbReference type="EMBL" id="EIC01202.1"/>
    </source>
</evidence>
<evidence type="ECO:0000256" key="7">
    <source>
        <dbReference type="ARBA" id="ARBA00022679"/>
    </source>
</evidence>
<dbReference type="InterPro" id="IPR013785">
    <property type="entry name" value="Aldolase_TIM"/>
</dbReference>
<dbReference type="PANTHER" id="PTHR30544:SF5">
    <property type="entry name" value="RADICAL SAM CORE DOMAIN-CONTAINING PROTEIN"/>
    <property type="match status" value="1"/>
</dbReference>
<dbReference type="Proteomes" id="UP000003571">
    <property type="component" value="Unassembled WGS sequence"/>
</dbReference>
<dbReference type="GO" id="GO:0030488">
    <property type="term" value="P:tRNA methylation"/>
    <property type="evidence" value="ECO:0007669"/>
    <property type="project" value="UniProtKB-UniRule"/>
</dbReference>
<dbReference type="GO" id="GO:0046872">
    <property type="term" value="F:metal ion binding"/>
    <property type="evidence" value="ECO:0007669"/>
    <property type="project" value="UniProtKB-KW"/>
</dbReference>
<keyword evidence="6 14" id="KW-0489">Methyltransferase</keyword>
<dbReference type="InterPro" id="IPR027492">
    <property type="entry name" value="RNA_MTrfase_RlmN"/>
</dbReference>
<comment type="caution">
    <text evidence="16">The sequence shown here is derived from an EMBL/GenBank/DDBJ whole genome shotgun (WGS) entry which is preliminary data.</text>
</comment>
<proteinExistence type="inferred from homology"/>
<feature type="domain" description="Radical SAM core" evidence="15">
    <location>
        <begin position="97"/>
        <end position="326"/>
    </location>
</feature>
<feature type="binding site" evidence="14">
    <location>
        <position position="189"/>
    </location>
    <ligand>
        <name>S-adenosyl-L-methionine</name>
        <dbReference type="ChEBI" id="CHEBI:59789"/>
    </ligand>
</feature>
<evidence type="ECO:0000256" key="3">
    <source>
        <dbReference type="ARBA" id="ARBA00022485"/>
    </source>
</evidence>
<evidence type="ECO:0000256" key="12">
    <source>
        <dbReference type="ARBA" id="ARBA00023014"/>
    </source>
</evidence>
<dbReference type="SMART" id="SM00729">
    <property type="entry name" value="Elp3"/>
    <property type="match status" value="1"/>
</dbReference>
<keyword evidence="11 14" id="KW-0408">Iron</keyword>
<sequence length="356" mass="38973">MEDRIELAGLTPEEINEKLGFSQKFRGSQIFQWIGRGAESFDEMTNLSVALRQELSEKAVLRSSSVSQVLRDSDGTIKLQITLKDGLAVETVLLTDREDRKTACVSCQVGCAMNCAFCQTGHLGLARNLDAGEIVEQFLFLEKHAGPLDNIVFMGMGEPMMNLPNVRKAISVLTDSRGRALSGRRITVSTSGVIKGIYDVADNGPAIRLAVSLTTADPEFREKLMPIGRTNPLSELRKAISYFTEKTGKRVTLEAALLHEKNTGEESARNMVEFAKGLDVHINLIPWNPVGGLPFEEPTSAECRSFVSILERNGLNVTLRTRRGREIGGACGQLGKTLASSQGNGKKLESEFDEEP</sequence>
<dbReference type="Gene3D" id="1.10.150.530">
    <property type="match status" value="1"/>
</dbReference>
<evidence type="ECO:0000256" key="8">
    <source>
        <dbReference type="ARBA" id="ARBA00022691"/>
    </source>
</evidence>
<comment type="function">
    <text evidence="14">Specifically methylates position 2 of adenine 2503 in 23S rRNA and position 2 of adenine 37 in tRNAs.</text>
</comment>
<protein>
    <recommendedName>
        <fullName evidence="14">Probable dual-specificity RNA methyltransferase RlmN</fullName>
        <ecNumber evidence="14">2.1.1.192</ecNumber>
    </recommendedName>
    <alternativeName>
        <fullName evidence="14">23S rRNA (adenine(2503)-C(2))-methyltransferase</fullName>
    </alternativeName>
    <alternativeName>
        <fullName evidence="14">23S rRNA m2A2503 methyltransferase</fullName>
    </alternativeName>
    <alternativeName>
        <fullName evidence="14">Ribosomal RNA large subunit methyltransferase N</fullName>
    </alternativeName>
    <alternativeName>
        <fullName evidence="14">tRNA (adenine(37)-C(2))-methyltransferase</fullName>
    </alternativeName>
    <alternativeName>
        <fullName evidence="14">tRNA m2A37 methyltransferase</fullName>
    </alternativeName>
</protein>
<dbReference type="NCBIfam" id="TIGR00048">
    <property type="entry name" value="rRNA_mod_RlmN"/>
    <property type="match status" value="1"/>
</dbReference>
<evidence type="ECO:0000256" key="1">
    <source>
        <dbReference type="ARBA" id="ARBA00004496"/>
    </source>
</evidence>
<feature type="binding site" evidence="14">
    <location>
        <position position="115"/>
    </location>
    <ligand>
        <name>[4Fe-4S] cluster</name>
        <dbReference type="ChEBI" id="CHEBI:49883"/>
        <note>4Fe-4S-S-AdoMet</note>
    </ligand>
</feature>
<dbReference type="Gene3D" id="3.20.20.70">
    <property type="entry name" value="Aldolase class I"/>
    <property type="match status" value="1"/>
</dbReference>
<dbReference type="EC" id="2.1.1.192" evidence="14"/>
<dbReference type="AlphaFoldDB" id="H7EMB7"/>
<dbReference type="GO" id="GO:0051539">
    <property type="term" value="F:4 iron, 4 sulfur cluster binding"/>
    <property type="evidence" value="ECO:0007669"/>
    <property type="project" value="UniProtKB-UniRule"/>
</dbReference>
<keyword evidence="5 14" id="KW-0698">rRNA processing</keyword>
<evidence type="ECO:0000256" key="14">
    <source>
        <dbReference type="HAMAP-Rule" id="MF_01849"/>
    </source>
</evidence>
<organism evidence="16 17">
    <name type="scientific">Treponema saccharophilum DSM 2985</name>
    <dbReference type="NCBI Taxonomy" id="907348"/>
    <lineage>
        <taxon>Bacteria</taxon>
        <taxon>Pseudomonadati</taxon>
        <taxon>Spirochaetota</taxon>
        <taxon>Spirochaetia</taxon>
        <taxon>Spirochaetales</taxon>
        <taxon>Treponemataceae</taxon>
        <taxon>Treponema</taxon>
    </lineage>
</organism>
<keyword evidence="7 14" id="KW-0808">Transferase</keyword>
<dbReference type="GO" id="GO:0000049">
    <property type="term" value="F:tRNA binding"/>
    <property type="evidence" value="ECO:0007669"/>
    <property type="project" value="UniProtKB-UniRule"/>
</dbReference>
<dbReference type="GO" id="GO:0002935">
    <property type="term" value="F:tRNA (adenine(37)-C2)-methyltransferase activity"/>
    <property type="evidence" value="ECO:0007669"/>
    <property type="project" value="UniProtKB-UniRule"/>
</dbReference>
<evidence type="ECO:0000259" key="15">
    <source>
        <dbReference type="PROSITE" id="PS51918"/>
    </source>
</evidence>
<dbReference type="PATRIC" id="fig|907348.3.peg.2094"/>
<accession>H7EMB7</accession>
<dbReference type="GO" id="GO:0070040">
    <property type="term" value="F:rRNA (adenine(2503)-C2-)-methyltransferase activity"/>
    <property type="evidence" value="ECO:0007669"/>
    <property type="project" value="UniProtKB-UniRule"/>
</dbReference>
<feature type="binding site" evidence="14">
    <location>
        <begin position="157"/>
        <end position="158"/>
    </location>
    <ligand>
        <name>S-adenosyl-L-methionine</name>
        <dbReference type="ChEBI" id="CHEBI:59789"/>
    </ligand>
</feature>
<dbReference type="PIRSF" id="PIRSF006004">
    <property type="entry name" value="CHP00048"/>
    <property type="match status" value="1"/>
</dbReference>
<dbReference type="InterPro" id="IPR007197">
    <property type="entry name" value="rSAM"/>
</dbReference>
<name>H7EMB7_9SPIR</name>
<comment type="subcellular location">
    <subcellularLocation>
        <location evidence="1 14">Cytoplasm</location>
    </subcellularLocation>
</comment>
<reference evidence="16 17" key="1">
    <citation type="submission" date="2011-09" db="EMBL/GenBank/DDBJ databases">
        <title>The draft genome of Treponema saccharophilum DSM 2985.</title>
        <authorList>
            <consortium name="US DOE Joint Genome Institute (JGI-PGF)"/>
            <person name="Lucas S."/>
            <person name="Copeland A."/>
            <person name="Lapidus A."/>
            <person name="Glavina del Rio T."/>
            <person name="Dalin E."/>
            <person name="Tice H."/>
            <person name="Bruce D."/>
            <person name="Goodwin L."/>
            <person name="Pitluck S."/>
            <person name="Peters L."/>
            <person name="Kyrpides N."/>
            <person name="Mavromatis K."/>
            <person name="Ivanova N."/>
            <person name="Markowitz V."/>
            <person name="Cheng J.-F."/>
            <person name="Hugenholtz P."/>
            <person name="Woyke T."/>
            <person name="Wu D."/>
            <person name="Gronow S."/>
            <person name="Wellnitz S."/>
            <person name="Brambilla E."/>
            <person name="Klenk H.-P."/>
            <person name="Eisen J.A."/>
        </authorList>
    </citation>
    <scope>NUCLEOTIDE SEQUENCE [LARGE SCALE GENOMIC DNA]</scope>
    <source>
        <strain evidence="16 17">DSM 2985</strain>
    </source>
</reference>
<keyword evidence="3 14" id="KW-0004">4Fe-4S</keyword>
<dbReference type="PROSITE" id="PS51918">
    <property type="entry name" value="RADICAL_SAM"/>
    <property type="match status" value="1"/>
</dbReference>
<dbReference type="SUPFAM" id="SSF102114">
    <property type="entry name" value="Radical SAM enzymes"/>
    <property type="match status" value="1"/>
</dbReference>
<dbReference type="GO" id="GO:0019843">
    <property type="term" value="F:rRNA binding"/>
    <property type="evidence" value="ECO:0007669"/>
    <property type="project" value="UniProtKB-UniRule"/>
</dbReference>
<evidence type="ECO:0000256" key="10">
    <source>
        <dbReference type="ARBA" id="ARBA00022723"/>
    </source>
</evidence>
<evidence type="ECO:0000313" key="17">
    <source>
        <dbReference type="Proteomes" id="UP000003571"/>
    </source>
</evidence>
<keyword evidence="12 14" id="KW-0411">Iron-sulfur</keyword>
<dbReference type="InterPro" id="IPR006638">
    <property type="entry name" value="Elp3/MiaA/NifB-like_rSAM"/>
</dbReference>
<keyword evidence="4 14" id="KW-0963">Cytoplasm</keyword>
<dbReference type="RefSeq" id="WP_002705413.1">
    <property type="nucleotide sequence ID" value="NZ_AGRW01000051.1"/>
</dbReference>
<comment type="caution">
    <text evidence="14">Lacks conserved residue(s) required for the propagation of feature annotation.</text>
</comment>
<evidence type="ECO:0000256" key="5">
    <source>
        <dbReference type="ARBA" id="ARBA00022552"/>
    </source>
</evidence>
<comment type="similarity">
    <text evidence="2 14">Belongs to the radical SAM superfamily. RlmN family.</text>
</comment>
<gene>
    <name evidence="14" type="primary">rlmN</name>
    <name evidence="16" type="ORF">TresaDRAFT_0339</name>
</gene>
<evidence type="ECO:0000256" key="11">
    <source>
        <dbReference type="ARBA" id="ARBA00023004"/>
    </source>
</evidence>
<keyword evidence="9 14" id="KW-0819">tRNA processing</keyword>
<dbReference type="InterPro" id="IPR004383">
    <property type="entry name" value="rRNA_lsu_MTrfase_RlmN/Cfr"/>
</dbReference>
<evidence type="ECO:0000256" key="6">
    <source>
        <dbReference type="ARBA" id="ARBA00022603"/>
    </source>
</evidence>
<dbReference type="STRING" id="907348.TresaDRAFT_0339"/>
<dbReference type="PANTHER" id="PTHR30544">
    <property type="entry name" value="23S RRNA METHYLTRANSFERASE"/>
    <property type="match status" value="1"/>
</dbReference>